<comment type="caution">
    <text evidence="3">The sequence shown here is derived from an EMBL/GenBank/DDBJ whole genome shotgun (WGS) entry which is preliminary data.</text>
</comment>
<feature type="region of interest" description="Disordered" evidence="1">
    <location>
        <begin position="277"/>
        <end position="357"/>
    </location>
</feature>
<proteinExistence type="predicted"/>
<accession>A0A388JPD7</accession>
<feature type="region of interest" description="Disordered" evidence="1">
    <location>
        <begin position="1474"/>
        <end position="1497"/>
    </location>
</feature>
<dbReference type="InterPro" id="IPR044822">
    <property type="entry name" value="Myb_DNA-bind_4"/>
</dbReference>
<feature type="compositionally biased region" description="Acidic residues" evidence="1">
    <location>
        <begin position="1474"/>
        <end position="1487"/>
    </location>
</feature>
<dbReference type="Gramene" id="GBG59572">
    <property type="protein sequence ID" value="GBG59572"/>
    <property type="gene ID" value="CBR_g49832"/>
</dbReference>
<dbReference type="InterPro" id="IPR001005">
    <property type="entry name" value="SANT/Myb"/>
</dbReference>
<name>A0A388JPD7_CHABU</name>
<feature type="region of interest" description="Disordered" evidence="1">
    <location>
        <begin position="2313"/>
        <end position="2395"/>
    </location>
</feature>
<feature type="compositionally biased region" description="Acidic residues" evidence="1">
    <location>
        <begin position="696"/>
        <end position="705"/>
    </location>
</feature>
<feature type="region of interest" description="Disordered" evidence="1">
    <location>
        <begin position="1384"/>
        <end position="1412"/>
    </location>
</feature>
<feature type="region of interest" description="Disordered" evidence="1">
    <location>
        <begin position="686"/>
        <end position="739"/>
    </location>
</feature>
<dbReference type="Gene3D" id="1.10.10.60">
    <property type="entry name" value="Homeodomain-like"/>
    <property type="match status" value="1"/>
</dbReference>
<feature type="compositionally biased region" description="Acidic residues" evidence="1">
    <location>
        <begin position="2359"/>
        <end position="2375"/>
    </location>
</feature>
<feature type="compositionally biased region" description="Basic and acidic residues" evidence="1">
    <location>
        <begin position="281"/>
        <end position="293"/>
    </location>
</feature>
<dbReference type="PANTHER" id="PTHR24559:SF444">
    <property type="entry name" value="REVERSE TRANSCRIPTASE DOMAIN-CONTAINING PROTEIN"/>
    <property type="match status" value="1"/>
</dbReference>
<dbReference type="EMBL" id="BFEA01000005">
    <property type="protein sequence ID" value="GBG59572.1"/>
    <property type="molecule type" value="Genomic_DNA"/>
</dbReference>
<feature type="compositionally biased region" description="Basic and acidic residues" evidence="1">
    <location>
        <begin position="2338"/>
        <end position="2357"/>
    </location>
</feature>
<dbReference type="InterPro" id="IPR043128">
    <property type="entry name" value="Rev_trsase/Diguanyl_cyclase"/>
</dbReference>
<feature type="compositionally biased region" description="Basic and acidic residues" evidence="1">
    <location>
        <begin position="1395"/>
        <end position="1410"/>
    </location>
</feature>
<feature type="region of interest" description="Disordered" evidence="1">
    <location>
        <begin position="1"/>
        <end position="25"/>
    </location>
</feature>
<keyword evidence="4" id="KW-1185">Reference proteome</keyword>
<sequence length="2395" mass="264546">MSIPDANGGYDSGSSTTAKGEQQSPTNRVVYLKQGLMLHNACASDRRTVLENKSNGMKTSERSKFATNGKMACWVHQCPTIMRLDCFHSVRPTQFPFVADRAHGHKWAATELGETGGGLCEQSFTDLLRSGLSGDEGDGSVNLSFGLSTGRSSTPSRTLLVNPHPDNDGGQLTVVDRPSKTRALAWEATGANPNPSMQAARAPSLSRGASGRPQWVQLPSPLSAASSVARRRDDGVDTETAFFDVGDDRDGREVWAEQRRDVRAGREESIRWGVEWLPVADQEKDTDTTHAEGDDNNDNDNDGEGGKGESGYVSPFRHKDMAGRGGKTKASCRNARPWGKKAQGKGSNGDGDGGAEEKRNFWSVEHIIALIRAKRDQDVHMEGMGHAYARMKPREWKWQDVAQRLKNMGVDREADKCGKKWDNLMQQFKKVHHFQTPSGGQDFFQLNGKKRANRGFNFNMDRAVYDEIEGSTGKNHTIYPKNVADTGASSGVRMPTAASPDPESVVDGDDGVGRDDDEEGSMRGSSQTTGSPDGFGKRTSTRQPTFEAMTECMEKHGALMASRMESASSNAPSRMGCVLTLLSPSPRVPFSSSTLLVVLSPSRHIVAFSPSTLLAILSPSRCVPFSPSTLLAVLLPSRHTLAFSSSTLLAILSASRRVPLSSSTLVPVLSPSRRLPFSSSSCLQDEWVGKEPRNNEDDDFEEEEESLKRKPRGKTAGVVKINEGGKETPGQQHGGGGSAGAEADVILVKRDVACREIAGCPKDGAVAQDTAQRPQTPVNRRNPPPANVVGSSQVPSQGNAVRSSAYEARGGGVEAAQDAGEGVRAGDGGPIGEDDEALVHRLRAPRESSHAMQGAAKLWEDDMCFWNETQGNAIVKIIKEARTHLVGVARGVQPPAVWSSIALPHNTIPQHKIEDESELNAAKERAVKVQTIALRVIHGWIFKSESRQRGRGGCLSAGGRGTTAYGARKEPRRRLKASRSMAWKKLILVGPMEVNVWTTGSNGLTEMCGVIPEINDAKKKLTFDRANITEFLIDYENLATLLKWTEEEKMEHLGQHVSLSLGRDIMAIVASSGSWKESRNEMMRKYLKAEKMATEAELAAVKRKNYATYNDFLMTFTLKALRIPRVTDRIMSKYFLRQFSEFDNDKIMSAYQQTSKFEHKRDMDFNTVTDLAEKTVVTETLALLKEGEVIDLTGKTGDKVKKGIESLHEWVHGVDSKMDRMENALLVMQAQVSRPALPPQEAVVPAAVANRGFGRRDPANEQCKYCTMIGHFVRACPRLNHDIERQRSSRSLKGEILGPRGERVNWNSPGGMRRAVILLNNLEIVAVEAEPIADIVWDQPRGRGPQANFILEGNDQDRVNITTRRAGAENKLIQDTVMEELVGTSTGQQETEAAEQEKVYGKPREDEPVDKTTTAKKKFRYQISILTSPEIDGTLSKLLGTMVSVSFQTMLQASPRLLKGLRQLLTRKHVEVEEAPELQEQDTEEAEAPQGVPNLKSIPGGLGELEKAFADIRLSLPDHEGGEVMRAPLGTKLSFHALPVGKLKVQIGTHHTNALVDGGAEITLIRWDFATVTGCTVNKEVVGSIRGAGGKIRFTGYVTKCAVRAGIRESIWSFQRMTVMEEMDYDVILGRPWCANVEMIGMHLHDDTYMVDIKDPVTGRGELLRLLGTGGDPPKGKLATWFPTFEARKGAFARMEGMRERVEIMIEEAFSKKEWIKMGLPIKKRRPEDESLGVMVAEKEQEVELGASLPKPKEGRNETPELALEIPDLLHKVGVDPTTLAKFEDEVRKGYCLNGKIVSIQPQGSVRKYKPVGKKTKLVSILVETSKEEAMEKEEEILKVIRERRATEGDRIPNEVADTMKIGVEGFLTAEETQLIRKACQEFHLAFAFNDHQKRRLDAKLVPPVRIHTVQHECWNDKGPAYEFGIAAEVTDLLRVKIDSFVAKPTASPYANKWFVFRKPNKTLRWIQNLQKLNAVTIRDAGSLPQIDLLAESHAGRSIYSLVDLYSGYDQLPLDVRDRPYTAMHTPVGQLQMQVTSMGFTNAVAEAQRRMLAVAGDIFSKKCEPYIDDNPVKGARYKDETEVEPGVKRIAGLRNRADGLSRVCITLEGVEDAEPIDAFLEYEGGTLVVDNEMADPAITTGQLPIQTLGKGTPAVVAELREGPVTTVRRKEGKDSWGAEVGAREELMPMTVEGGRDAVMMLAETWAQKECQYLVNLTREEQGTDKNEQEFVLIQMLDDDPHLSTEELITARRQQVARNEEALEEVVNRVTDNRMRDKARWDQAGRGTIVKASWRVKLQEKKLYVGFDHNLVVNRGGRKQGTRGPSPLKEGEPIELPSDGDHSSKEEGNPEEGQRPGESEPVEFIDLTNDEEEDEVTTPTREDRGREEDPGEEKDP</sequence>
<dbReference type="SUPFAM" id="SSF56672">
    <property type="entry name" value="DNA/RNA polymerases"/>
    <property type="match status" value="1"/>
</dbReference>
<dbReference type="OrthoDB" id="1865198at2759"/>
<feature type="region of interest" description="Disordered" evidence="1">
    <location>
        <begin position="187"/>
        <end position="234"/>
    </location>
</feature>
<dbReference type="PROSITE" id="PS50090">
    <property type="entry name" value="MYB_LIKE"/>
    <property type="match status" value="1"/>
</dbReference>
<evidence type="ECO:0000313" key="4">
    <source>
        <dbReference type="Proteomes" id="UP000265515"/>
    </source>
</evidence>
<dbReference type="InterPro" id="IPR053134">
    <property type="entry name" value="RNA-dir_DNA_polymerase"/>
</dbReference>
<feature type="compositionally biased region" description="Polar residues" evidence="1">
    <location>
        <begin position="148"/>
        <end position="159"/>
    </location>
</feature>
<feature type="compositionally biased region" description="Acidic residues" evidence="1">
    <location>
        <begin position="294"/>
        <end position="303"/>
    </location>
</feature>
<evidence type="ECO:0000256" key="1">
    <source>
        <dbReference type="SAM" id="MobiDB-lite"/>
    </source>
</evidence>
<feature type="domain" description="Myb-like" evidence="2">
    <location>
        <begin position="354"/>
        <end position="425"/>
    </location>
</feature>
<dbReference type="CDD" id="cd00303">
    <property type="entry name" value="retropepsin_like"/>
    <property type="match status" value="1"/>
</dbReference>
<dbReference type="InterPro" id="IPR021109">
    <property type="entry name" value="Peptidase_aspartic_dom_sf"/>
</dbReference>
<dbReference type="Pfam" id="PF00078">
    <property type="entry name" value="RVT_1"/>
    <property type="match status" value="1"/>
</dbReference>
<evidence type="ECO:0000313" key="3">
    <source>
        <dbReference type="EMBL" id="GBG59572.1"/>
    </source>
</evidence>
<feature type="compositionally biased region" description="Polar residues" evidence="1">
    <location>
        <begin position="790"/>
        <end position="802"/>
    </location>
</feature>
<feature type="region of interest" description="Disordered" evidence="1">
    <location>
        <begin position="472"/>
        <end position="542"/>
    </location>
</feature>
<dbReference type="CDD" id="cd01647">
    <property type="entry name" value="RT_LTR"/>
    <property type="match status" value="1"/>
</dbReference>
<protein>
    <recommendedName>
        <fullName evidence="2">Myb-like domain-containing protein</fullName>
    </recommendedName>
</protein>
<dbReference type="Proteomes" id="UP000265515">
    <property type="component" value="Unassembled WGS sequence"/>
</dbReference>
<dbReference type="PANTHER" id="PTHR24559">
    <property type="entry name" value="TRANSPOSON TY3-I GAG-POL POLYPROTEIN"/>
    <property type="match status" value="1"/>
</dbReference>
<dbReference type="Gene3D" id="3.10.10.10">
    <property type="entry name" value="HIV Type 1 Reverse Transcriptase, subunit A, domain 1"/>
    <property type="match status" value="1"/>
</dbReference>
<dbReference type="InterPro" id="IPR000477">
    <property type="entry name" value="RT_dom"/>
</dbReference>
<dbReference type="SUPFAM" id="SSF50630">
    <property type="entry name" value="Acid proteases"/>
    <property type="match status" value="1"/>
</dbReference>
<feature type="compositionally biased region" description="Acidic residues" evidence="1">
    <location>
        <begin position="504"/>
        <end position="519"/>
    </location>
</feature>
<organism evidence="3 4">
    <name type="scientific">Chara braunii</name>
    <name type="common">Braun's stonewort</name>
    <dbReference type="NCBI Taxonomy" id="69332"/>
    <lineage>
        <taxon>Eukaryota</taxon>
        <taxon>Viridiplantae</taxon>
        <taxon>Streptophyta</taxon>
        <taxon>Charophyceae</taxon>
        <taxon>Charales</taxon>
        <taxon>Characeae</taxon>
        <taxon>Chara</taxon>
    </lineage>
</organism>
<dbReference type="Gene3D" id="3.30.70.270">
    <property type="match status" value="1"/>
</dbReference>
<dbReference type="Gene3D" id="2.40.70.10">
    <property type="entry name" value="Acid Proteases"/>
    <property type="match status" value="1"/>
</dbReference>
<feature type="compositionally biased region" description="Polar residues" evidence="1">
    <location>
        <begin position="12"/>
        <end position="25"/>
    </location>
</feature>
<feature type="region of interest" description="Disordered" evidence="1">
    <location>
        <begin position="148"/>
        <end position="172"/>
    </location>
</feature>
<dbReference type="InterPro" id="IPR043502">
    <property type="entry name" value="DNA/RNA_pol_sf"/>
</dbReference>
<gene>
    <name evidence="3" type="ORF">CBR_g49832</name>
</gene>
<reference evidence="3 4" key="1">
    <citation type="journal article" date="2018" name="Cell">
        <title>The Chara Genome: Secondary Complexity and Implications for Plant Terrestrialization.</title>
        <authorList>
            <person name="Nishiyama T."/>
            <person name="Sakayama H."/>
            <person name="Vries J.D."/>
            <person name="Buschmann H."/>
            <person name="Saint-Marcoux D."/>
            <person name="Ullrich K.K."/>
            <person name="Haas F.B."/>
            <person name="Vanderstraeten L."/>
            <person name="Becker D."/>
            <person name="Lang D."/>
            <person name="Vosolsobe S."/>
            <person name="Rombauts S."/>
            <person name="Wilhelmsson P.K.I."/>
            <person name="Janitza P."/>
            <person name="Kern R."/>
            <person name="Heyl A."/>
            <person name="Rumpler F."/>
            <person name="Villalobos L.I.A.C."/>
            <person name="Clay J.M."/>
            <person name="Skokan R."/>
            <person name="Toyoda A."/>
            <person name="Suzuki Y."/>
            <person name="Kagoshima H."/>
            <person name="Schijlen E."/>
            <person name="Tajeshwar N."/>
            <person name="Catarino B."/>
            <person name="Hetherington A.J."/>
            <person name="Saltykova A."/>
            <person name="Bonnot C."/>
            <person name="Breuninger H."/>
            <person name="Symeonidi A."/>
            <person name="Radhakrishnan G.V."/>
            <person name="Van Nieuwerburgh F."/>
            <person name="Deforce D."/>
            <person name="Chang C."/>
            <person name="Karol K.G."/>
            <person name="Hedrich R."/>
            <person name="Ulvskov P."/>
            <person name="Glockner G."/>
            <person name="Delwiche C.F."/>
            <person name="Petrasek J."/>
            <person name="Van de Peer Y."/>
            <person name="Friml J."/>
            <person name="Beilby M."/>
            <person name="Dolan L."/>
            <person name="Kohara Y."/>
            <person name="Sugano S."/>
            <person name="Fujiyama A."/>
            <person name="Delaux P.-M."/>
            <person name="Quint M."/>
            <person name="TheiBen G."/>
            <person name="Hagemann M."/>
            <person name="Harholt J."/>
            <person name="Dunand C."/>
            <person name="Zachgo S."/>
            <person name="Langdale J."/>
            <person name="Maumus F."/>
            <person name="Straeten D.V.D."/>
            <person name="Gould S.B."/>
            <person name="Rensing S.A."/>
        </authorList>
    </citation>
    <scope>NUCLEOTIDE SEQUENCE [LARGE SCALE GENOMIC DNA]</scope>
    <source>
        <strain evidence="3 4">S276</strain>
    </source>
</reference>
<dbReference type="Pfam" id="PF13837">
    <property type="entry name" value="Myb_DNA-bind_4"/>
    <property type="match status" value="1"/>
</dbReference>
<evidence type="ECO:0000259" key="2">
    <source>
        <dbReference type="PROSITE" id="PS50090"/>
    </source>
</evidence>
<feature type="region of interest" description="Disordered" evidence="1">
    <location>
        <begin position="765"/>
        <end position="834"/>
    </location>
</feature>